<evidence type="ECO:0000256" key="3">
    <source>
        <dbReference type="ARBA" id="ARBA00022519"/>
    </source>
</evidence>
<organism evidence="9 10">
    <name type="scientific">Anaeroselena agilis</name>
    <dbReference type="NCBI Taxonomy" id="3063788"/>
    <lineage>
        <taxon>Bacteria</taxon>
        <taxon>Bacillati</taxon>
        <taxon>Bacillota</taxon>
        <taxon>Negativicutes</taxon>
        <taxon>Acetonemataceae</taxon>
        <taxon>Anaeroselena</taxon>
    </lineage>
</organism>
<dbReference type="RefSeq" id="WP_413778530.1">
    <property type="nucleotide sequence ID" value="NZ_JAUOZS010000001.1"/>
</dbReference>
<keyword evidence="2" id="KW-1003">Cell membrane</keyword>
<evidence type="ECO:0000259" key="8">
    <source>
        <dbReference type="Pfam" id="PF06808"/>
    </source>
</evidence>
<keyword evidence="6 7" id="KW-0472">Membrane</keyword>
<feature type="transmembrane region" description="Helical" evidence="7">
    <location>
        <begin position="81"/>
        <end position="100"/>
    </location>
</feature>
<feature type="transmembrane region" description="Helical" evidence="7">
    <location>
        <begin position="358"/>
        <end position="384"/>
    </location>
</feature>
<dbReference type="PIRSF" id="PIRSF006066">
    <property type="entry name" value="HI0050"/>
    <property type="match status" value="1"/>
</dbReference>
<dbReference type="PANTHER" id="PTHR33362:SF2">
    <property type="entry name" value="TRAP TRANSPORTER LARGE PERMEASE PROTEIN"/>
    <property type="match status" value="1"/>
</dbReference>
<gene>
    <name evidence="9" type="ORF">Q4T40_01800</name>
</gene>
<dbReference type="Proteomes" id="UP001254848">
    <property type="component" value="Unassembled WGS sequence"/>
</dbReference>
<evidence type="ECO:0000256" key="2">
    <source>
        <dbReference type="ARBA" id="ARBA00022475"/>
    </source>
</evidence>
<feature type="transmembrane region" description="Helical" evidence="7">
    <location>
        <begin position="396"/>
        <end position="415"/>
    </location>
</feature>
<accession>A0ABU3NT17</accession>
<dbReference type="InterPro" id="IPR010656">
    <property type="entry name" value="DctM"/>
</dbReference>
<evidence type="ECO:0000313" key="9">
    <source>
        <dbReference type="EMBL" id="MDT8899967.1"/>
    </source>
</evidence>
<feature type="transmembrane region" description="Helical" evidence="7">
    <location>
        <begin position="268"/>
        <end position="290"/>
    </location>
</feature>
<keyword evidence="4 7" id="KW-0812">Transmembrane</keyword>
<keyword evidence="10" id="KW-1185">Reference proteome</keyword>
<feature type="domain" description="TRAP C4-dicarboxylate transport system permease DctM subunit" evidence="8">
    <location>
        <begin position="6"/>
        <end position="416"/>
    </location>
</feature>
<protein>
    <submittedName>
        <fullName evidence="9">TRAP transporter large permease</fullName>
    </submittedName>
</protein>
<feature type="transmembrane region" description="Helical" evidence="7">
    <location>
        <begin position="212"/>
        <end position="234"/>
    </location>
</feature>
<evidence type="ECO:0000256" key="5">
    <source>
        <dbReference type="ARBA" id="ARBA00022989"/>
    </source>
</evidence>
<dbReference type="InterPro" id="IPR004681">
    <property type="entry name" value="TRAP_DctM"/>
</dbReference>
<evidence type="ECO:0000256" key="4">
    <source>
        <dbReference type="ARBA" id="ARBA00022692"/>
    </source>
</evidence>
<feature type="transmembrane region" description="Helical" evidence="7">
    <location>
        <begin position="137"/>
        <end position="162"/>
    </location>
</feature>
<feature type="transmembrane region" description="Helical" evidence="7">
    <location>
        <begin position="48"/>
        <end position="69"/>
    </location>
</feature>
<comment type="subcellular location">
    <subcellularLocation>
        <location evidence="1">Cell inner membrane</location>
        <topology evidence="1">Multi-pass membrane protein</topology>
    </subcellularLocation>
</comment>
<evidence type="ECO:0000256" key="6">
    <source>
        <dbReference type="ARBA" id="ARBA00023136"/>
    </source>
</evidence>
<dbReference type="EMBL" id="JAUOZS010000001">
    <property type="protein sequence ID" value="MDT8899967.1"/>
    <property type="molecule type" value="Genomic_DNA"/>
</dbReference>
<feature type="transmembrane region" description="Helical" evidence="7">
    <location>
        <begin position="240"/>
        <end position="256"/>
    </location>
</feature>
<dbReference type="NCBIfam" id="TIGR00786">
    <property type="entry name" value="dctM"/>
    <property type="match status" value="1"/>
</dbReference>
<evidence type="ECO:0000256" key="1">
    <source>
        <dbReference type="ARBA" id="ARBA00004429"/>
    </source>
</evidence>
<evidence type="ECO:0000256" key="7">
    <source>
        <dbReference type="SAM" id="Phobius"/>
    </source>
</evidence>
<proteinExistence type="predicted"/>
<keyword evidence="5 7" id="KW-1133">Transmembrane helix</keyword>
<sequence length="429" mass="45076">MIWLFLIAFVGLLCVGIPIAIGLGSSALAYILMSGDDISLTILTQTTFAGMASFPLLAIPLFMLAGNLMNEGGLTQDLVRFARLLLGHISGGLGLATILASAIFAAISGAAVATAVAIGMVMIPAMKQAGYEEDVSAAVTATASCMGPIIPPSIPFIVYGVIANVSIGGLFLGGVIPGILLAAGLMFYMYYIAKKRRYPIEPRSSFREVVVGAWKALPALLMPVIIMGGILSGVFTPTEAAGVVVVYSFLVGTFFYRRIKWHRLPDVLLNAGLESAMIMLLLGLSEPFSWVVAVEQLPQHMIAAINSVSSSPIVVLMLINIALIIIGIPIETAPALVIVAPMLAPMAVKLGIDPIHMGVVVCFNLVIGLITPPVGAVLFAVCGLSNMSLEKLSKAIWAPFWIALAVLALITYIPALSTFLPNLLMSGIK</sequence>
<name>A0ABU3NT17_9FIRM</name>
<reference evidence="9 10" key="1">
    <citation type="submission" date="2023-07" db="EMBL/GenBank/DDBJ databases">
        <title>The novel representative of Negativicutes class, Anaeroselena agilis gen. nov. sp. nov.</title>
        <authorList>
            <person name="Prokofeva M.I."/>
            <person name="Elcheninov A.G."/>
            <person name="Klyukina A."/>
            <person name="Kublanov I.V."/>
            <person name="Frolov E.N."/>
            <person name="Podosokorskaya O.A."/>
        </authorList>
    </citation>
    <scope>NUCLEOTIDE SEQUENCE [LARGE SCALE GENOMIC DNA]</scope>
    <source>
        <strain evidence="9 10">4137-cl</strain>
    </source>
</reference>
<feature type="transmembrane region" description="Helical" evidence="7">
    <location>
        <begin position="168"/>
        <end position="191"/>
    </location>
</feature>
<dbReference type="PANTHER" id="PTHR33362">
    <property type="entry name" value="SIALIC ACID TRAP TRANSPORTER PERMEASE PROTEIN SIAT-RELATED"/>
    <property type="match status" value="1"/>
</dbReference>
<dbReference type="Pfam" id="PF06808">
    <property type="entry name" value="DctM"/>
    <property type="match status" value="1"/>
</dbReference>
<comment type="caution">
    <text evidence="9">The sequence shown here is derived from an EMBL/GenBank/DDBJ whole genome shotgun (WGS) entry which is preliminary data.</text>
</comment>
<keyword evidence="3" id="KW-0997">Cell inner membrane</keyword>
<evidence type="ECO:0000313" key="10">
    <source>
        <dbReference type="Proteomes" id="UP001254848"/>
    </source>
</evidence>
<feature type="transmembrane region" description="Helical" evidence="7">
    <location>
        <begin position="106"/>
        <end position="125"/>
    </location>
</feature>